<evidence type="ECO:0000313" key="10">
    <source>
        <dbReference type="Proteomes" id="UP000516314"/>
    </source>
</evidence>
<feature type="domain" description="CCHC-type" evidence="7">
    <location>
        <begin position="580"/>
        <end position="593"/>
    </location>
</feature>
<dbReference type="EMBL" id="LR881470">
    <property type="protein sequence ID" value="CAD5333861.1"/>
    <property type="molecule type" value="Genomic_DNA"/>
</dbReference>
<feature type="region of interest" description="Disordered" evidence="6">
    <location>
        <begin position="213"/>
        <end position="258"/>
    </location>
</feature>
<dbReference type="SMART" id="SM00719">
    <property type="entry name" value="Plus3"/>
    <property type="match status" value="1"/>
</dbReference>
<dbReference type="InterPro" id="IPR023575">
    <property type="entry name" value="Ribosomal_uS19_SF"/>
</dbReference>
<dbReference type="SMART" id="SM00343">
    <property type="entry name" value="ZnF_C2HC"/>
    <property type="match status" value="2"/>
</dbReference>
<proteinExistence type="inferred from homology"/>
<keyword evidence="4" id="KW-0863">Zinc-finger</keyword>
<dbReference type="GO" id="GO:0006412">
    <property type="term" value="P:translation"/>
    <property type="evidence" value="ECO:0007669"/>
    <property type="project" value="InterPro"/>
</dbReference>
<evidence type="ECO:0000256" key="4">
    <source>
        <dbReference type="PROSITE-ProRule" id="PRU00047"/>
    </source>
</evidence>
<keyword evidence="2 5" id="KW-0689">Ribosomal protein</keyword>
<organism evidence="9 10">
    <name type="scientific">Arabidopsis thaliana</name>
    <name type="common">Mouse-ear cress</name>
    <dbReference type="NCBI Taxonomy" id="3702"/>
    <lineage>
        <taxon>Eukaryota</taxon>
        <taxon>Viridiplantae</taxon>
        <taxon>Streptophyta</taxon>
        <taxon>Embryophyta</taxon>
        <taxon>Tracheophyta</taxon>
        <taxon>Spermatophyta</taxon>
        <taxon>Magnoliopsida</taxon>
        <taxon>eudicotyledons</taxon>
        <taxon>Gunneridae</taxon>
        <taxon>Pentapetalae</taxon>
        <taxon>rosids</taxon>
        <taxon>malvids</taxon>
        <taxon>Brassicales</taxon>
        <taxon>Brassicaceae</taxon>
        <taxon>Camelineae</taxon>
        <taxon>Arabidopsis</taxon>
    </lineage>
</organism>
<dbReference type="InterPro" id="IPR005713">
    <property type="entry name" value="Ribosomal_uS19_euk/arc"/>
</dbReference>
<comment type="similarity">
    <text evidence="1 5">Belongs to the universal ribosomal protein uS19 family.</text>
</comment>
<dbReference type="InterPro" id="IPR036128">
    <property type="entry name" value="Plus3-like_sf"/>
</dbReference>
<keyword evidence="4" id="KW-0862">Zinc</keyword>
<feature type="compositionally biased region" description="Basic and acidic residues" evidence="6">
    <location>
        <begin position="118"/>
        <end position="162"/>
    </location>
</feature>
<dbReference type="NCBIfam" id="NF003121">
    <property type="entry name" value="PRK04038.1"/>
    <property type="match status" value="1"/>
</dbReference>
<evidence type="ECO:0000256" key="2">
    <source>
        <dbReference type="ARBA" id="ARBA00022980"/>
    </source>
</evidence>
<dbReference type="GO" id="GO:0003735">
    <property type="term" value="F:structural constituent of ribosome"/>
    <property type="evidence" value="ECO:0007669"/>
    <property type="project" value="InterPro"/>
</dbReference>
<dbReference type="InterPro" id="IPR004343">
    <property type="entry name" value="Plus-3_dom"/>
</dbReference>
<dbReference type="Gene3D" id="4.10.60.10">
    <property type="entry name" value="Zinc finger, CCHC-type"/>
    <property type="match status" value="1"/>
</dbReference>
<dbReference type="Pfam" id="PF03126">
    <property type="entry name" value="Plus-3"/>
    <property type="match status" value="1"/>
</dbReference>
<evidence type="ECO:0000259" key="8">
    <source>
        <dbReference type="PROSITE" id="PS51360"/>
    </source>
</evidence>
<evidence type="ECO:0000313" key="9">
    <source>
        <dbReference type="EMBL" id="CAD5333861.1"/>
    </source>
</evidence>
<feature type="domain" description="Plus3" evidence="8">
    <location>
        <begin position="671"/>
        <end position="807"/>
    </location>
</feature>
<dbReference type="InterPro" id="IPR002222">
    <property type="entry name" value="Ribosomal_uS19"/>
</dbReference>
<sequence>MGDGDEQSKELGGVSSSSLRCSSGTGAANAEARMKFAAVDAITELVWSPSNGLSLRCADISFTGKAKLLSPNFFDIGLTNMAIHSNSTSIEDEEDASVDVELRNRDQVNQAMIGGSVEDMKPEMVEDKVETNDDIKNEEAGCSKRSSDSPKAMEGETRDLLRMESAGSQEGPSNRGDKEEGDKAHNRVDRLESMDENNLATLAVVACEGKGEYLPEDEAGPSGSYRRREKAKGKEKALSDENFGGDGEDEDEESFGSVESCNSAGLLSRGKKRPGFEEQLIFGSKRLKTLNQECLGSTSKLKQDSSFMNWISNMTKGIWKGNEEDNSPFVALTTTSNANGHGQVNAIVDQQQLSPCCVKENSGCRNTGFQSFFQSIYCPKKQSQDVVDMDFPNDVNAAPLQELPWIPEHCDISKGDDLSSSGNEIGPVAEPNISSGKVVFNQTSKTQSSENKREDKEPNISLMSLSKSKPNEEPKTCGEADGKKKASETAKEANASASDAAKTRDSRKMLADKNVIRPSISSVDGPDKPDTVLPIVSSMRIESSEAMASLFARRLEAMKSIMPSGSLAENAEEEQRDLICFYCGKKGHCLRDCLEVTDTELRDLVQNISVRNGREEASSLCIRCFQLSHWAATCPNAPLYGSGAEGRAMKNALASTSGMKLPISGFTDVPRAVFDAVQVLRLSRTDVLKWINTKKSVSGLEGFFLRLRLGKWEEGLGGTGYYVARIDGDTEGQSSRRHSEKSLISVKVKGVTCLVESQFISNQDFLEEELKAWWQSAGKSARTSGYDGIPSAEELSRKIQQRKMVSSIQQWSVPIFVDMEPEVVAAGIVKKRTFKKFSFRGVDLDALLDMSIEDLVKHFSSRIRRRFSRGLTRKPMALIKKLRKAKMEAPAGEKPASVRTHLRNMIIVPEMIGSIIGVYNGKTFNQVEIKPEMIGHYLAEFSISYKPVKHGRPGVGATNSSRFIPLK</sequence>
<feature type="region of interest" description="Disordered" evidence="6">
    <location>
        <begin position="409"/>
        <end position="508"/>
    </location>
</feature>
<accession>A0A7G2FFJ2</accession>
<dbReference type="GO" id="GO:0008270">
    <property type="term" value="F:zinc ion binding"/>
    <property type="evidence" value="ECO:0007669"/>
    <property type="project" value="UniProtKB-KW"/>
</dbReference>
<dbReference type="SUPFAM" id="SSF159042">
    <property type="entry name" value="Plus3-like"/>
    <property type="match status" value="1"/>
</dbReference>
<keyword evidence="4" id="KW-0479">Metal-binding</keyword>
<feature type="compositionally biased region" description="Polar residues" evidence="6">
    <location>
        <begin position="432"/>
        <end position="449"/>
    </location>
</feature>
<name>A0A7G2FFJ2_ARATH</name>
<dbReference type="PROSITE" id="PS00323">
    <property type="entry name" value="RIBOSOMAL_S19"/>
    <property type="match status" value="1"/>
</dbReference>
<dbReference type="GO" id="GO:0003677">
    <property type="term" value="F:DNA binding"/>
    <property type="evidence" value="ECO:0007669"/>
    <property type="project" value="InterPro"/>
</dbReference>
<dbReference type="Gene3D" id="3.30.860.10">
    <property type="entry name" value="30s Ribosomal Protein S19, Chain A"/>
    <property type="match status" value="1"/>
</dbReference>
<dbReference type="InterPro" id="IPR001878">
    <property type="entry name" value="Znf_CCHC"/>
</dbReference>
<protein>
    <submittedName>
        <fullName evidence="9">(thale cress) hypothetical protein</fullName>
    </submittedName>
</protein>
<dbReference type="PANTHER" id="PTHR38940">
    <property type="entry name" value="PLUS3 DOMAIN-CONTAINING PROTEIN"/>
    <property type="match status" value="1"/>
</dbReference>
<feature type="region of interest" description="Disordered" evidence="6">
    <location>
        <begin position="1"/>
        <end position="22"/>
    </location>
</feature>
<dbReference type="AlphaFoldDB" id="A0A7G2FFJ2"/>
<dbReference type="GO" id="GO:0015935">
    <property type="term" value="C:small ribosomal subunit"/>
    <property type="evidence" value="ECO:0007669"/>
    <property type="project" value="InterPro"/>
</dbReference>
<dbReference type="PANTHER" id="PTHR38940:SF4">
    <property type="entry name" value="OS01G0775100 PROTEIN"/>
    <property type="match status" value="1"/>
</dbReference>
<feature type="region of interest" description="Disordered" evidence="6">
    <location>
        <begin position="116"/>
        <end position="183"/>
    </location>
</feature>
<keyword evidence="3 5" id="KW-0687">Ribonucleoprotein</keyword>
<evidence type="ECO:0000256" key="1">
    <source>
        <dbReference type="ARBA" id="ARBA00007345"/>
    </source>
</evidence>
<reference evidence="9 10" key="1">
    <citation type="submission" date="2020-09" db="EMBL/GenBank/DDBJ databases">
        <authorList>
            <person name="Ashkenazy H."/>
        </authorList>
    </citation>
    <scope>NUCLEOTIDE SEQUENCE [LARGE SCALE GENOMIC DNA]</scope>
    <source>
        <strain evidence="10">cv. Cdm-0</strain>
    </source>
</reference>
<dbReference type="Gene3D" id="3.90.70.200">
    <property type="entry name" value="Plus-3 domain"/>
    <property type="match status" value="1"/>
</dbReference>
<dbReference type="GO" id="GO:0003723">
    <property type="term" value="F:RNA binding"/>
    <property type="evidence" value="ECO:0007669"/>
    <property type="project" value="InterPro"/>
</dbReference>
<evidence type="ECO:0000256" key="6">
    <source>
        <dbReference type="SAM" id="MobiDB-lite"/>
    </source>
</evidence>
<dbReference type="InterPro" id="IPR036875">
    <property type="entry name" value="Znf_CCHC_sf"/>
</dbReference>
<dbReference type="SUPFAM" id="SSF57756">
    <property type="entry name" value="Retrovirus zinc finger-like domains"/>
    <property type="match status" value="1"/>
</dbReference>
<dbReference type="FunFam" id="3.30.860.10:FF:000002">
    <property type="entry name" value="40S ribosomal protein S15"/>
    <property type="match status" value="1"/>
</dbReference>
<dbReference type="Proteomes" id="UP000516314">
    <property type="component" value="Chromosome 5"/>
</dbReference>
<dbReference type="PROSITE" id="PS51360">
    <property type="entry name" value="PLUS3"/>
    <property type="match status" value="1"/>
</dbReference>
<dbReference type="NCBIfam" id="TIGR01025">
    <property type="entry name" value="uS19_arch"/>
    <property type="match status" value="1"/>
</dbReference>
<evidence type="ECO:0000256" key="3">
    <source>
        <dbReference type="ARBA" id="ARBA00023274"/>
    </source>
</evidence>
<dbReference type="Pfam" id="PF00203">
    <property type="entry name" value="Ribosomal_S19"/>
    <property type="match status" value="1"/>
</dbReference>
<dbReference type="SUPFAM" id="SSF54570">
    <property type="entry name" value="Ribosomal protein S19"/>
    <property type="match status" value="1"/>
</dbReference>
<feature type="compositionally biased region" description="Low complexity" evidence="6">
    <location>
        <begin position="12"/>
        <end position="22"/>
    </location>
</feature>
<dbReference type="InterPro" id="IPR020934">
    <property type="entry name" value="Ribosomal_uS19_CS"/>
</dbReference>
<dbReference type="PROSITE" id="PS50158">
    <property type="entry name" value="ZF_CCHC"/>
    <property type="match status" value="1"/>
</dbReference>
<feature type="compositionally biased region" description="Basic and acidic residues" evidence="6">
    <location>
        <begin position="469"/>
        <end position="491"/>
    </location>
</feature>
<evidence type="ECO:0000256" key="5">
    <source>
        <dbReference type="RuleBase" id="RU003485"/>
    </source>
</evidence>
<dbReference type="PRINTS" id="PR00975">
    <property type="entry name" value="RIBOSOMALS19"/>
</dbReference>
<evidence type="ECO:0000259" key="7">
    <source>
        <dbReference type="PROSITE" id="PS50158"/>
    </source>
</evidence>
<dbReference type="HAMAP" id="MF_00531">
    <property type="entry name" value="Ribosomal_uS19"/>
    <property type="match status" value="1"/>
</dbReference>
<gene>
    <name evidence="9" type="ORF">AT9943_LOCUS21198</name>
</gene>